<protein>
    <submittedName>
        <fullName evidence="2">Uncharacterized protein</fullName>
    </submittedName>
</protein>
<gene>
    <name evidence="2" type="ORF">LOTGIDRAFT_233086</name>
</gene>
<feature type="compositionally biased region" description="Polar residues" evidence="1">
    <location>
        <begin position="193"/>
        <end position="251"/>
    </location>
</feature>
<dbReference type="AlphaFoldDB" id="V3ZMQ2"/>
<dbReference type="OMA" id="INKCRYL"/>
<name>V3ZMQ2_LOTGI</name>
<dbReference type="CTD" id="20249147"/>
<dbReference type="Proteomes" id="UP000030746">
    <property type="component" value="Unassembled WGS sequence"/>
</dbReference>
<dbReference type="HOGENOM" id="CLU_681975_0_0_1"/>
<reference evidence="2 3" key="1">
    <citation type="journal article" date="2013" name="Nature">
        <title>Insights into bilaterian evolution from three spiralian genomes.</title>
        <authorList>
            <person name="Simakov O."/>
            <person name="Marletaz F."/>
            <person name="Cho S.J."/>
            <person name="Edsinger-Gonzales E."/>
            <person name="Havlak P."/>
            <person name="Hellsten U."/>
            <person name="Kuo D.H."/>
            <person name="Larsson T."/>
            <person name="Lv J."/>
            <person name="Arendt D."/>
            <person name="Savage R."/>
            <person name="Osoegawa K."/>
            <person name="de Jong P."/>
            <person name="Grimwood J."/>
            <person name="Chapman J.A."/>
            <person name="Shapiro H."/>
            <person name="Aerts A."/>
            <person name="Otillar R.P."/>
            <person name="Terry A.Y."/>
            <person name="Boore J.L."/>
            <person name="Grigoriev I.V."/>
            <person name="Lindberg D.R."/>
            <person name="Seaver E.C."/>
            <person name="Weisblat D.A."/>
            <person name="Putnam N.H."/>
            <person name="Rokhsar D.S."/>
        </authorList>
    </citation>
    <scope>NUCLEOTIDE SEQUENCE [LARGE SCALE GENOMIC DNA]</scope>
</reference>
<accession>V3ZMQ2</accession>
<evidence type="ECO:0000313" key="3">
    <source>
        <dbReference type="Proteomes" id="UP000030746"/>
    </source>
</evidence>
<keyword evidence="3" id="KW-1185">Reference proteome</keyword>
<dbReference type="EMBL" id="KB202050">
    <property type="protein sequence ID" value="ESO92653.1"/>
    <property type="molecule type" value="Genomic_DNA"/>
</dbReference>
<dbReference type="KEGG" id="lgi:LOTGIDRAFT_233086"/>
<evidence type="ECO:0000256" key="1">
    <source>
        <dbReference type="SAM" id="MobiDB-lite"/>
    </source>
</evidence>
<dbReference type="OrthoDB" id="6119722at2759"/>
<organism evidence="2 3">
    <name type="scientific">Lottia gigantea</name>
    <name type="common">Giant owl limpet</name>
    <dbReference type="NCBI Taxonomy" id="225164"/>
    <lineage>
        <taxon>Eukaryota</taxon>
        <taxon>Metazoa</taxon>
        <taxon>Spiralia</taxon>
        <taxon>Lophotrochozoa</taxon>
        <taxon>Mollusca</taxon>
        <taxon>Gastropoda</taxon>
        <taxon>Patellogastropoda</taxon>
        <taxon>Lottioidea</taxon>
        <taxon>Lottiidae</taxon>
        <taxon>Lottia</taxon>
    </lineage>
</organism>
<sequence length="408" mass="46120">MTSTLRYARGKEVGAVAFNIKEQKFLEKTMQTIEIERNYSLKLLDLNHRIVRVNHKKLKDRVGRIQSHLKADEIQELRDKEATGDLKISSNCINLGSARKIASAAKRLHLSESFKRPSSHATPRMPPETAVLLFRPHSVSGAFMNAPITSGHQHRHHTHLKSNNDPGVNDSVSSKTSDDSSDAVDNATHLPRPNTTVGATRTRSALLPSLSTAPAQSTTQMSTNSQRESNPGFSSHNPLSRTLSRSHSSCRASGVVDEAIESNLGEDIYEERRQDLLRFQEAHALVLEKRKDEFIKDVDSYIEEIKLATKRKKIPQFLERTCSENESDNGEHSFEKSPIPRRRVDFDGIPTHMPEFEYAKRIENLWSGMTKCRYLRIPDEILDLSGIKTLAKDQFQLHTVWKDNAPVN</sequence>
<dbReference type="GeneID" id="20249147"/>
<dbReference type="RefSeq" id="XP_009056794.1">
    <property type="nucleotide sequence ID" value="XM_009058546.1"/>
</dbReference>
<feature type="region of interest" description="Disordered" evidence="1">
    <location>
        <begin position="144"/>
        <end position="252"/>
    </location>
</feature>
<evidence type="ECO:0000313" key="2">
    <source>
        <dbReference type="EMBL" id="ESO92653.1"/>
    </source>
</evidence>
<proteinExistence type="predicted"/>